<reference evidence="2" key="2">
    <citation type="submission" date="2015-01" db="EMBL/GenBank/DDBJ databases">
        <title>Evolutionary Origins and Diversification of the Mycorrhizal Mutualists.</title>
        <authorList>
            <consortium name="DOE Joint Genome Institute"/>
            <consortium name="Mycorrhizal Genomics Consortium"/>
            <person name="Kohler A."/>
            <person name="Kuo A."/>
            <person name="Nagy L.G."/>
            <person name="Floudas D."/>
            <person name="Copeland A."/>
            <person name="Barry K.W."/>
            <person name="Cichocki N."/>
            <person name="Veneault-Fourrey C."/>
            <person name="LaButti K."/>
            <person name="Lindquist E.A."/>
            <person name="Lipzen A."/>
            <person name="Lundell T."/>
            <person name="Morin E."/>
            <person name="Murat C."/>
            <person name="Riley R."/>
            <person name="Ohm R."/>
            <person name="Sun H."/>
            <person name="Tunlid A."/>
            <person name="Henrissat B."/>
            <person name="Grigoriev I.V."/>
            <person name="Hibbett D.S."/>
            <person name="Martin F."/>
        </authorList>
    </citation>
    <scope>NUCLEOTIDE SEQUENCE [LARGE SCALE GENOMIC DNA]</scope>
    <source>
        <strain evidence="2">UH-Slu-Lm8-n1</strain>
    </source>
</reference>
<reference evidence="1 2" key="1">
    <citation type="submission" date="2014-04" db="EMBL/GenBank/DDBJ databases">
        <authorList>
            <consortium name="DOE Joint Genome Institute"/>
            <person name="Kuo A."/>
            <person name="Ruytinx J."/>
            <person name="Rineau F."/>
            <person name="Colpaert J."/>
            <person name="Kohler A."/>
            <person name="Nagy L.G."/>
            <person name="Floudas D."/>
            <person name="Copeland A."/>
            <person name="Barry K.W."/>
            <person name="Cichocki N."/>
            <person name="Veneault-Fourrey C."/>
            <person name="LaButti K."/>
            <person name="Lindquist E.A."/>
            <person name="Lipzen A."/>
            <person name="Lundell T."/>
            <person name="Morin E."/>
            <person name="Murat C."/>
            <person name="Sun H."/>
            <person name="Tunlid A."/>
            <person name="Henrissat B."/>
            <person name="Grigoriev I.V."/>
            <person name="Hibbett D.S."/>
            <person name="Martin F."/>
            <person name="Nordberg H.P."/>
            <person name="Cantor M.N."/>
            <person name="Hua S.X."/>
        </authorList>
    </citation>
    <scope>NUCLEOTIDE SEQUENCE [LARGE SCALE GENOMIC DNA]</scope>
    <source>
        <strain evidence="1 2">UH-Slu-Lm8-n1</strain>
    </source>
</reference>
<dbReference type="HOGENOM" id="CLU_2759514_0_0_1"/>
<sequence length="70" mass="7858">MIAFTNFTVVGRAWRIGQTPSCWTLEDQCACQSPVRRTNLGEKYNTAIPSYGWWVSADNPVVVLWLPALA</sequence>
<dbReference type="InParanoid" id="A0A0D0A3X2"/>
<organism evidence="1 2">
    <name type="scientific">Suillus luteus UH-Slu-Lm8-n1</name>
    <dbReference type="NCBI Taxonomy" id="930992"/>
    <lineage>
        <taxon>Eukaryota</taxon>
        <taxon>Fungi</taxon>
        <taxon>Dikarya</taxon>
        <taxon>Basidiomycota</taxon>
        <taxon>Agaricomycotina</taxon>
        <taxon>Agaricomycetes</taxon>
        <taxon>Agaricomycetidae</taxon>
        <taxon>Boletales</taxon>
        <taxon>Suillineae</taxon>
        <taxon>Suillaceae</taxon>
        <taxon>Suillus</taxon>
    </lineage>
</organism>
<dbReference type="AlphaFoldDB" id="A0A0D0A3X2"/>
<proteinExistence type="predicted"/>
<evidence type="ECO:0000313" key="2">
    <source>
        <dbReference type="Proteomes" id="UP000054485"/>
    </source>
</evidence>
<evidence type="ECO:0000313" key="1">
    <source>
        <dbReference type="EMBL" id="KIK44755.1"/>
    </source>
</evidence>
<protein>
    <submittedName>
        <fullName evidence="1">Uncharacterized protein</fullName>
    </submittedName>
</protein>
<keyword evidence="2" id="KW-1185">Reference proteome</keyword>
<accession>A0A0D0A3X2</accession>
<name>A0A0D0A3X2_9AGAM</name>
<dbReference type="EMBL" id="KN835184">
    <property type="protein sequence ID" value="KIK44755.1"/>
    <property type="molecule type" value="Genomic_DNA"/>
</dbReference>
<dbReference type="Proteomes" id="UP000054485">
    <property type="component" value="Unassembled WGS sequence"/>
</dbReference>
<gene>
    <name evidence="1" type="ORF">CY34DRAFT_802328</name>
</gene>